<evidence type="ECO:0000256" key="3">
    <source>
        <dbReference type="SAM" id="MobiDB-lite"/>
    </source>
</evidence>
<reference evidence="5 6" key="1">
    <citation type="submission" date="2018-03" db="EMBL/GenBank/DDBJ databases">
        <authorList>
            <person name="Guldener U."/>
        </authorList>
    </citation>
    <scope>NUCLEOTIDE SEQUENCE [LARGE SCALE GENOMIC DNA]</scope>
    <source>
        <strain evidence="5 6">NBRC100155</strain>
    </source>
</reference>
<gene>
    <name evidence="5" type="ORF">UTRI_05872_B</name>
</gene>
<dbReference type="AlphaFoldDB" id="A0A5C3EL20"/>
<protein>
    <submittedName>
        <fullName evidence="5">Related to U2 small nuclear ribonucleoprotein B</fullName>
    </submittedName>
</protein>
<evidence type="ECO:0000259" key="4">
    <source>
        <dbReference type="PROSITE" id="PS50102"/>
    </source>
</evidence>
<feature type="domain" description="RRM" evidence="4">
    <location>
        <begin position="20"/>
        <end position="99"/>
    </location>
</feature>
<dbReference type="GO" id="GO:0003723">
    <property type="term" value="F:RNA binding"/>
    <property type="evidence" value="ECO:0007669"/>
    <property type="project" value="UniProtKB-UniRule"/>
</dbReference>
<dbReference type="Pfam" id="PF00076">
    <property type="entry name" value="RRM_1"/>
    <property type="match status" value="1"/>
</dbReference>
<feature type="compositionally biased region" description="Acidic residues" evidence="3">
    <location>
        <begin position="144"/>
        <end position="154"/>
    </location>
</feature>
<dbReference type="CDD" id="cd12246">
    <property type="entry name" value="RRM1_U1A_like"/>
    <property type="match status" value="1"/>
</dbReference>
<dbReference type="Gene3D" id="3.30.70.330">
    <property type="match status" value="1"/>
</dbReference>
<dbReference type="InterPro" id="IPR035979">
    <property type="entry name" value="RBD_domain_sf"/>
</dbReference>
<evidence type="ECO:0000256" key="2">
    <source>
        <dbReference type="PROSITE-ProRule" id="PRU00176"/>
    </source>
</evidence>
<dbReference type="InterPro" id="IPR000504">
    <property type="entry name" value="RRM_dom"/>
</dbReference>
<dbReference type="SUPFAM" id="SSF54928">
    <property type="entry name" value="RNA-binding domain, RBD"/>
    <property type="match status" value="1"/>
</dbReference>
<dbReference type="PANTHER" id="PTHR10501">
    <property type="entry name" value="U1 SMALL NUCLEAR RIBONUCLEOPROTEIN A/U2 SMALL NUCLEAR RIBONUCLEOPROTEIN B"/>
    <property type="match status" value="1"/>
</dbReference>
<dbReference type="EMBL" id="OOIN01000037">
    <property type="protein sequence ID" value="SPO31323.1"/>
    <property type="molecule type" value="Genomic_DNA"/>
</dbReference>
<dbReference type="InterPro" id="IPR012677">
    <property type="entry name" value="Nucleotide-bd_a/b_plait_sf"/>
</dbReference>
<feature type="region of interest" description="Disordered" evidence="3">
    <location>
        <begin position="212"/>
        <end position="232"/>
    </location>
</feature>
<keyword evidence="6" id="KW-1185">Reference proteome</keyword>
<evidence type="ECO:0000256" key="1">
    <source>
        <dbReference type="ARBA" id="ARBA00022884"/>
    </source>
</evidence>
<dbReference type="Proteomes" id="UP000324022">
    <property type="component" value="Unassembled WGS sequence"/>
</dbReference>
<name>A0A5C3EL20_9BASI</name>
<dbReference type="FunFam" id="3.30.70.330:FF:000039">
    <property type="entry name" value="U1 small nuclear ribonucleoprotein A"/>
    <property type="match status" value="1"/>
</dbReference>
<organism evidence="5 6">
    <name type="scientific">Ustilago trichophora</name>
    <dbReference type="NCBI Taxonomy" id="86804"/>
    <lineage>
        <taxon>Eukaryota</taxon>
        <taxon>Fungi</taxon>
        <taxon>Dikarya</taxon>
        <taxon>Basidiomycota</taxon>
        <taxon>Ustilaginomycotina</taxon>
        <taxon>Ustilaginomycetes</taxon>
        <taxon>Ustilaginales</taxon>
        <taxon>Ustilaginaceae</taxon>
        <taxon>Ustilago</taxon>
    </lineage>
</organism>
<evidence type="ECO:0000313" key="6">
    <source>
        <dbReference type="Proteomes" id="UP000324022"/>
    </source>
</evidence>
<keyword evidence="1 2" id="KW-0694">RNA-binding</keyword>
<proteinExistence type="predicted"/>
<keyword evidence="5" id="KW-0687">Ribonucleoprotein</keyword>
<dbReference type="PROSITE" id="PS50102">
    <property type="entry name" value="RRM"/>
    <property type="match status" value="1"/>
</dbReference>
<feature type="region of interest" description="Disordered" evidence="3">
    <location>
        <begin position="140"/>
        <end position="181"/>
    </location>
</feature>
<accession>A0A5C3EL20</accession>
<sequence length="268" mass="28717">MATASTSNGSGSGSTAAPSPTLYVKNIEGKVKKPELRRQLHSLFSTYGRVLDVVSTRAPSMRGQAFIVFENATFSSAAKRGLTNFSFYGKPLHIEYSTGSKSKALLRRELGEEAVLEMQLEESKTTVSRRGEKRSLLLASQSGDEAEADSDDQGAADAEGGASRLKRAKIEPKAEDEEATSTGVIIKATNIPSSIEPEVISALFSRQSGYLTTTESHPTKQASTAEDNDSTSWSASIRFDTRENAEAAKNALAGVQIDPTYSLDLVVL</sequence>
<dbReference type="GO" id="GO:1990904">
    <property type="term" value="C:ribonucleoprotein complex"/>
    <property type="evidence" value="ECO:0007669"/>
    <property type="project" value="UniProtKB-KW"/>
</dbReference>
<dbReference type="SMART" id="SM00360">
    <property type="entry name" value="RRM"/>
    <property type="match status" value="1"/>
</dbReference>
<evidence type="ECO:0000313" key="5">
    <source>
        <dbReference type="EMBL" id="SPO31323.1"/>
    </source>
</evidence>
<dbReference type="OrthoDB" id="277802at2759"/>